<evidence type="ECO:0000256" key="1">
    <source>
        <dbReference type="SAM" id="Phobius"/>
    </source>
</evidence>
<accession>A0A3Q7IZG9</accession>
<dbReference type="Proteomes" id="UP000004994">
    <property type="component" value="Chromosome 11"/>
</dbReference>
<keyword evidence="1" id="KW-0472">Membrane</keyword>
<reference evidence="2" key="2">
    <citation type="submission" date="2019-01" db="UniProtKB">
        <authorList>
            <consortium name="EnsemblPlants"/>
        </authorList>
    </citation>
    <scope>IDENTIFICATION</scope>
    <source>
        <strain evidence="2">cv. Heinz 1706</strain>
    </source>
</reference>
<name>A0A3Q7IZG9_SOLLC</name>
<dbReference type="AlphaFoldDB" id="A0A3Q7IZG9"/>
<organism evidence="2">
    <name type="scientific">Solanum lycopersicum</name>
    <name type="common">Tomato</name>
    <name type="synonym">Lycopersicon esculentum</name>
    <dbReference type="NCBI Taxonomy" id="4081"/>
    <lineage>
        <taxon>Eukaryota</taxon>
        <taxon>Viridiplantae</taxon>
        <taxon>Streptophyta</taxon>
        <taxon>Embryophyta</taxon>
        <taxon>Tracheophyta</taxon>
        <taxon>Spermatophyta</taxon>
        <taxon>Magnoliopsida</taxon>
        <taxon>eudicotyledons</taxon>
        <taxon>Gunneridae</taxon>
        <taxon>Pentapetalae</taxon>
        <taxon>asterids</taxon>
        <taxon>lamiids</taxon>
        <taxon>Solanales</taxon>
        <taxon>Solanaceae</taxon>
        <taxon>Solanoideae</taxon>
        <taxon>Solaneae</taxon>
        <taxon>Solanum</taxon>
        <taxon>Solanum subgen. Lycopersicon</taxon>
    </lineage>
</organism>
<dbReference type="Gramene" id="Solyc11g067075.1.1">
    <property type="protein sequence ID" value="Solyc11g067075.1.1"/>
    <property type="gene ID" value="Solyc11g067075.1"/>
</dbReference>
<keyword evidence="1" id="KW-0812">Transmembrane</keyword>
<sequence>MELLLMVDNNKFSISDIRCLYQALNAGNKKQEASTQYGRSCSSLELNMITLHFGEFLMYCLICVFLPLHIALLEMG</sequence>
<evidence type="ECO:0000313" key="3">
    <source>
        <dbReference type="Proteomes" id="UP000004994"/>
    </source>
</evidence>
<feature type="transmembrane region" description="Helical" evidence="1">
    <location>
        <begin position="56"/>
        <end position="73"/>
    </location>
</feature>
<evidence type="ECO:0000313" key="2">
    <source>
        <dbReference type="EnsemblPlants" id="Solyc11g067075.1.1"/>
    </source>
</evidence>
<protein>
    <submittedName>
        <fullName evidence="2">Uncharacterized protein</fullName>
    </submittedName>
</protein>
<dbReference type="EnsemblPlants" id="Solyc11g067075.1.1">
    <property type="protein sequence ID" value="Solyc11g067075.1.1"/>
    <property type="gene ID" value="Solyc11g067075.1"/>
</dbReference>
<dbReference type="InParanoid" id="A0A3Q7IZG9"/>
<reference evidence="2" key="1">
    <citation type="journal article" date="2012" name="Nature">
        <title>The tomato genome sequence provides insights into fleshy fruit evolution.</title>
        <authorList>
            <consortium name="Tomato Genome Consortium"/>
        </authorList>
    </citation>
    <scope>NUCLEOTIDE SEQUENCE [LARGE SCALE GENOMIC DNA]</scope>
    <source>
        <strain evidence="2">cv. Heinz 1706</strain>
    </source>
</reference>
<keyword evidence="3" id="KW-1185">Reference proteome</keyword>
<keyword evidence="1" id="KW-1133">Transmembrane helix</keyword>
<proteinExistence type="predicted"/>